<name>A0A451EQY2_9GAMM</name>
<keyword evidence="5" id="KW-0479">Metal-binding</keyword>
<dbReference type="Gene3D" id="3.40.50.1000">
    <property type="entry name" value="HAD superfamily/HAD-like"/>
    <property type="match status" value="1"/>
</dbReference>
<dbReference type="Pfam" id="PF12710">
    <property type="entry name" value="HAD"/>
    <property type="match status" value="1"/>
</dbReference>
<evidence type="ECO:0000256" key="1">
    <source>
        <dbReference type="ARBA" id="ARBA00001946"/>
    </source>
</evidence>
<comment type="catalytic activity">
    <reaction evidence="10">
        <text>O-phospho-D-serine + H2O = D-serine + phosphate</text>
        <dbReference type="Rhea" id="RHEA:24873"/>
        <dbReference type="ChEBI" id="CHEBI:15377"/>
        <dbReference type="ChEBI" id="CHEBI:35247"/>
        <dbReference type="ChEBI" id="CHEBI:43474"/>
        <dbReference type="ChEBI" id="CHEBI:58680"/>
        <dbReference type="EC" id="3.1.3.3"/>
    </reaction>
</comment>
<feature type="chain" id="PRO_5019313989" description="phosphoserine phosphatase" evidence="11">
    <location>
        <begin position="23"/>
        <end position="434"/>
    </location>
</feature>
<dbReference type="InterPro" id="IPR036412">
    <property type="entry name" value="HAD-like_sf"/>
</dbReference>
<organism evidence="12 13">
    <name type="scientific">Entomomonas moraniae</name>
    <dbReference type="NCBI Taxonomy" id="2213226"/>
    <lineage>
        <taxon>Bacteria</taxon>
        <taxon>Pseudomonadati</taxon>
        <taxon>Pseudomonadota</taxon>
        <taxon>Gammaproteobacteria</taxon>
        <taxon>Pseudomonadales</taxon>
        <taxon>Pseudomonadaceae</taxon>
        <taxon>Entomomonas</taxon>
    </lineage>
</organism>
<comment type="catalytic activity">
    <reaction evidence="9">
        <text>O-phospho-L-serine + H2O = L-serine + phosphate</text>
        <dbReference type="Rhea" id="RHEA:21208"/>
        <dbReference type="ChEBI" id="CHEBI:15377"/>
        <dbReference type="ChEBI" id="CHEBI:33384"/>
        <dbReference type="ChEBI" id="CHEBI:43474"/>
        <dbReference type="ChEBI" id="CHEBI:57524"/>
        <dbReference type="EC" id="3.1.3.3"/>
    </reaction>
</comment>
<evidence type="ECO:0000256" key="7">
    <source>
        <dbReference type="ARBA" id="ARBA00022842"/>
    </source>
</evidence>
<evidence type="ECO:0000256" key="8">
    <source>
        <dbReference type="ARBA" id="ARBA00023299"/>
    </source>
</evidence>
<gene>
    <name evidence="12" type="ORF">DM558_13825</name>
</gene>
<dbReference type="KEGG" id="emo:DM558_13825"/>
<keyword evidence="13" id="KW-1185">Reference proteome</keyword>
<dbReference type="SUPFAM" id="SSF56784">
    <property type="entry name" value="HAD-like"/>
    <property type="match status" value="1"/>
</dbReference>
<evidence type="ECO:0000256" key="3">
    <source>
        <dbReference type="ARBA" id="ARBA00012640"/>
    </source>
</evidence>
<accession>A0A451EQY2</accession>
<keyword evidence="8" id="KW-0718">Serine biosynthesis</keyword>
<dbReference type="GO" id="GO:0036424">
    <property type="term" value="F:L-phosphoserine phosphatase activity"/>
    <property type="evidence" value="ECO:0007669"/>
    <property type="project" value="TreeGrafter"/>
</dbReference>
<dbReference type="AlphaFoldDB" id="A0A451EQY2"/>
<proteinExistence type="predicted"/>
<keyword evidence="4" id="KW-0028">Amino-acid biosynthesis</keyword>
<evidence type="ECO:0000256" key="4">
    <source>
        <dbReference type="ARBA" id="ARBA00022605"/>
    </source>
</evidence>
<feature type="signal peptide" evidence="11">
    <location>
        <begin position="1"/>
        <end position="22"/>
    </location>
</feature>
<evidence type="ECO:0000313" key="12">
    <source>
        <dbReference type="EMBL" id="AZS52268.1"/>
    </source>
</evidence>
<protein>
    <recommendedName>
        <fullName evidence="3">phosphoserine phosphatase</fullName>
        <ecNumber evidence="3">3.1.3.3</ecNumber>
    </recommendedName>
</protein>
<dbReference type="EMBL" id="CP029822">
    <property type="protein sequence ID" value="AZS52268.1"/>
    <property type="molecule type" value="Genomic_DNA"/>
</dbReference>
<dbReference type="PANTHER" id="PTHR43344:SF2">
    <property type="entry name" value="PHOSPHOSERINE PHOSPHATASE"/>
    <property type="match status" value="1"/>
</dbReference>
<dbReference type="InterPro" id="IPR050582">
    <property type="entry name" value="HAD-like_SerB"/>
</dbReference>
<dbReference type="GO" id="GO:0000287">
    <property type="term" value="F:magnesium ion binding"/>
    <property type="evidence" value="ECO:0007669"/>
    <property type="project" value="TreeGrafter"/>
</dbReference>
<keyword evidence="6 12" id="KW-0378">Hydrolase</keyword>
<evidence type="ECO:0000313" key="13">
    <source>
        <dbReference type="Proteomes" id="UP000273143"/>
    </source>
</evidence>
<dbReference type="InterPro" id="IPR023214">
    <property type="entry name" value="HAD_sf"/>
</dbReference>
<comment type="cofactor">
    <cofactor evidence="1">
        <name>Mg(2+)</name>
        <dbReference type="ChEBI" id="CHEBI:18420"/>
    </cofactor>
</comment>
<dbReference type="Proteomes" id="UP000273143">
    <property type="component" value="Chromosome"/>
</dbReference>
<dbReference type="EC" id="3.1.3.3" evidence="3"/>
<dbReference type="GO" id="GO:0005737">
    <property type="term" value="C:cytoplasm"/>
    <property type="evidence" value="ECO:0007669"/>
    <property type="project" value="TreeGrafter"/>
</dbReference>
<keyword evidence="7" id="KW-0460">Magnesium</keyword>
<evidence type="ECO:0000256" key="9">
    <source>
        <dbReference type="ARBA" id="ARBA00048138"/>
    </source>
</evidence>
<comment type="pathway">
    <text evidence="2">Amino-acid biosynthesis; L-serine biosynthesis; L-serine from 3-phospho-D-glycerate: step 3/3.</text>
</comment>
<reference evidence="13" key="1">
    <citation type="submission" date="2018-06" db="EMBL/GenBank/DDBJ databases">
        <title>Complete genome of Pseudomonas insecticola strain QZS01.</title>
        <authorList>
            <person name="Wang J."/>
            <person name="Su Q."/>
        </authorList>
    </citation>
    <scope>NUCLEOTIDE SEQUENCE [LARGE SCALE GENOMIC DNA]</scope>
    <source>
        <strain evidence="13">QZS01</strain>
    </source>
</reference>
<evidence type="ECO:0000256" key="6">
    <source>
        <dbReference type="ARBA" id="ARBA00022801"/>
    </source>
</evidence>
<sequence length="434" mass="49093">MNKLIIALTTITSLLATNVVLAESVQQKIPSNQATTQQNTQKIAQGNWDSFNRDQINKMIALYGNTSPNYDAQNPPYAVFDWDNTSVFLDIQEALMIYQIEHLAFKMTPKTLNEVIRKNIPKDNFTKAMNNKEGKPVNIDLIAQDIVNNYQWIYDNYDQMNGKLSLEKIKDTPQYKEFSTKLRYLYGAIGESFDVSIAYPWVTYLFTGLTEQDIAKLTDETVKWQLTQPITKVTWESPEITSKAGQVSTAWNNGLRLSPEMQDLYTKLRSAGIDVWVCSASFIDVIKEVSSNPAFGYNNPKDHVIAMELERDKDGKLLPEYRKGYTQTQGPGKTVEIKRLIAPKYQNKGPILVAGDSEGDQNMFQDFADTKVVIIINRLKGPNNIIGKLSKEAVETYKKPQAKYLLQGRDDNKGVYLPSQKSIKLGSTTEKALP</sequence>
<dbReference type="Gene3D" id="1.20.1440.320">
    <property type="match status" value="1"/>
</dbReference>
<dbReference type="PANTHER" id="PTHR43344">
    <property type="entry name" value="PHOSPHOSERINE PHOSPHATASE"/>
    <property type="match status" value="1"/>
</dbReference>
<keyword evidence="11" id="KW-0732">Signal</keyword>
<evidence type="ECO:0000256" key="2">
    <source>
        <dbReference type="ARBA" id="ARBA00005135"/>
    </source>
</evidence>
<evidence type="ECO:0000256" key="10">
    <source>
        <dbReference type="ARBA" id="ARBA00048523"/>
    </source>
</evidence>
<dbReference type="GO" id="GO:0006564">
    <property type="term" value="P:L-serine biosynthetic process"/>
    <property type="evidence" value="ECO:0007669"/>
    <property type="project" value="UniProtKB-KW"/>
</dbReference>
<evidence type="ECO:0000256" key="5">
    <source>
        <dbReference type="ARBA" id="ARBA00022723"/>
    </source>
</evidence>
<evidence type="ECO:0000256" key="11">
    <source>
        <dbReference type="SAM" id="SignalP"/>
    </source>
</evidence>